<comment type="caution">
    <text evidence="2">The sequence shown here is derived from an EMBL/GenBank/DDBJ whole genome shotgun (WGS) entry which is preliminary data.</text>
</comment>
<dbReference type="EMBL" id="WIXP02000013">
    <property type="protein sequence ID" value="KAF6200777.1"/>
    <property type="molecule type" value="Genomic_DNA"/>
</dbReference>
<dbReference type="AlphaFoldDB" id="A0A8S9WVN7"/>
<organism evidence="2 3">
    <name type="scientific">Apolygus lucorum</name>
    <name type="common">Small green plant bug</name>
    <name type="synonym">Lygocoris lucorum</name>
    <dbReference type="NCBI Taxonomy" id="248454"/>
    <lineage>
        <taxon>Eukaryota</taxon>
        <taxon>Metazoa</taxon>
        <taxon>Ecdysozoa</taxon>
        <taxon>Arthropoda</taxon>
        <taxon>Hexapoda</taxon>
        <taxon>Insecta</taxon>
        <taxon>Pterygota</taxon>
        <taxon>Neoptera</taxon>
        <taxon>Paraneoptera</taxon>
        <taxon>Hemiptera</taxon>
        <taxon>Heteroptera</taxon>
        <taxon>Panheteroptera</taxon>
        <taxon>Cimicomorpha</taxon>
        <taxon>Miridae</taxon>
        <taxon>Mirini</taxon>
        <taxon>Apolygus</taxon>
    </lineage>
</organism>
<sequence>MRYAIGTPMQNFLMEFDTIIQELGELGSKKDDEEYVTQLLASLPDEFDSHVRAIDILFTSSEENKKLITREYVKQKLLAEEKQINRKRDCNSESADPAAGSNVF</sequence>
<dbReference type="OrthoDB" id="7478066at2759"/>
<evidence type="ECO:0000313" key="2">
    <source>
        <dbReference type="EMBL" id="KAF6200777.1"/>
    </source>
</evidence>
<evidence type="ECO:0000256" key="1">
    <source>
        <dbReference type="SAM" id="MobiDB-lite"/>
    </source>
</evidence>
<gene>
    <name evidence="2" type="ORF">GE061_005222</name>
</gene>
<name>A0A8S9WVN7_APOLU</name>
<feature type="non-terminal residue" evidence="2">
    <location>
        <position position="104"/>
    </location>
</feature>
<feature type="region of interest" description="Disordered" evidence="1">
    <location>
        <begin position="84"/>
        <end position="104"/>
    </location>
</feature>
<accession>A0A8S9WVN7</accession>
<dbReference type="Pfam" id="PF14223">
    <property type="entry name" value="Retrotran_gag_2"/>
    <property type="match status" value="1"/>
</dbReference>
<proteinExistence type="predicted"/>
<dbReference type="Proteomes" id="UP000466442">
    <property type="component" value="Unassembled WGS sequence"/>
</dbReference>
<keyword evidence="3" id="KW-1185">Reference proteome</keyword>
<reference evidence="2" key="1">
    <citation type="journal article" date="2021" name="Mol. Ecol. Resour.">
        <title>Apolygus lucorum genome provides insights into omnivorousness and mesophyll feeding.</title>
        <authorList>
            <person name="Liu Y."/>
            <person name="Liu H."/>
            <person name="Wang H."/>
            <person name="Huang T."/>
            <person name="Liu B."/>
            <person name="Yang B."/>
            <person name="Yin L."/>
            <person name="Li B."/>
            <person name="Zhang Y."/>
            <person name="Zhang S."/>
            <person name="Jiang F."/>
            <person name="Zhang X."/>
            <person name="Ren Y."/>
            <person name="Wang B."/>
            <person name="Wang S."/>
            <person name="Lu Y."/>
            <person name="Wu K."/>
            <person name="Fan W."/>
            <person name="Wang G."/>
        </authorList>
    </citation>
    <scope>NUCLEOTIDE SEQUENCE</scope>
    <source>
        <strain evidence="2">12Hb</strain>
    </source>
</reference>
<evidence type="ECO:0000313" key="3">
    <source>
        <dbReference type="Proteomes" id="UP000466442"/>
    </source>
</evidence>
<protein>
    <submittedName>
        <fullName evidence="2">Uncharacterized protein</fullName>
    </submittedName>
</protein>